<name>A0A7M5V0P3_9CNID</name>
<organism evidence="3 4">
    <name type="scientific">Clytia hemisphaerica</name>
    <dbReference type="NCBI Taxonomy" id="252671"/>
    <lineage>
        <taxon>Eukaryota</taxon>
        <taxon>Metazoa</taxon>
        <taxon>Cnidaria</taxon>
        <taxon>Hydrozoa</taxon>
        <taxon>Hydroidolina</taxon>
        <taxon>Leptothecata</taxon>
        <taxon>Obeliida</taxon>
        <taxon>Clytiidae</taxon>
        <taxon>Clytia</taxon>
    </lineage>
</organism>
<reference evidence="3" key="1">
    <citation type="submission" date="2021-01" db="UniProtKB">
        <authorList>
            <consortium name="EnsemblMetazoa"/>
        </authorList>
    </citation>
    <scope>IDENTIFICATION</scope>
</reference>
<dbReference type="EnsemblMetazoa" id="CLYHEMT005592.3">
    <property type="protein sequence ID" value="CLYHEMP005592.3"/>
    <property type="gene ID" value="CLYHEMG005592"/>
</dbReference>
<dbReference type="RefSeq" id="XP_066920627.1">
    <property type="nucleotide sequence ID" value="XM_067064526.1"/>
</dbReference>
<evidence type="ECO:0000256" key="2">
    <source>
        <dbReference type="SAM" id="MobiDB-lite"/>
    </source>
</evidence>
<feature type="region of interest" description="Disordered" evidence="2">
    <location>
        <begin position="283"/>
        <end position="306"/>
    </location>
</feature>
<dbReference type="GeneID" id="136807906"/>
<feature type="region of interest" description="Disordered" evidence="2">
    <location>
        <begin position="48"/>
        <end position="70"/>
    </location>
</feature>
<keyword evidence="1" id="KW-0175">Coiled coil</keyword>
<evidence type="ECO:0000256" key="1">
    <source>
        <dbReference type="SAM" id="Coils"/>
    </source>
</evidence>
<sequence length="486" mass="57151">MTLPEDSTVEFDQTDEAFEEEGTINQTGLSARDKLIKEGTELGYNTTKHEQIQQSTKQQDQISKSKQENILHSEEDKTVWRTVQNTCLEDKPLRNRRLGLIHQQYSASHEDLRNVSNNNRRLSKDNLNLSAKDLHLRGSNRGLRRVQDTTVNQHHQRASTENLHLLHRNQHLRRVSVPHLDQTRSLPVSPVMSPRLMRRAKENSGFIPCPPDSPKSNRKHIRRSSNTNLNHIKNMRNPESHLTIQCAEDEEIRILNLSGGKPVNPTDDILLKFAIHRSQSVKSLPNAMSPPPTNINRQLPTNYSTGRRKSLHNFQRCQSAMSLPNSPPQTPIGNADHPSGDYLASRRRTVALDRGIQLRKTFEEWLNTKTQENRRRSLHTLHVKEIERLREEQSKKERFDRGKTFDEWKYEKEERLRQQICHEKEKTKILSEQQVVKEKTNEELREKKYNEWLVKKFEQELRDEEQKIEELRNREKLKQKKRRNSK</sequence>
<evidence type="ECO:0000313" key="4">
    <source>
        <dbReference type="Proteomes" id="UP000594262"/>
    </source>
</evidence>
<accession>A0A7M5V0P3</accession>
<protein>
    <submittedName>
        <fullName evidence="3">Uncharacterized protein</fullName>
    </submittedName>
</protein>
<feature type="compositionally biased region" description="Polar residues" evidence="2">
    <location>
        <begin position="294"/>
        <end position="305"/>
    </location>
</feature>
<feature type="coiled-coil region" evidence="1">
    <location>
        <begin position="454"/>
        <end position="481"/>
    </location>
</feature>
<feature type="region of interest" description="Disordered" evidence="2">
    <location>
        <begin position="202"/>
        <end position="221"/>
    </location>
</feature>
<dbReference type="EnsemblMetazoa" id="CLYHEMT005592.1">
    <property type="protein sequence ID" value="CLYHEMP005592.1"/>
    <property type="gene ID" value="CLYHEMG005592"/>
</dbReference>
<dbReference type="OrthoDB" id="10683971at2759"/>
<proteinExistence type="predicted"/>
<evidence type="ECO:0000313" key="3">
    <source>
        <dbReference type="EnsemblMetazoa" id="CLYHEMP005592.3"/>
    </source>
</evidence>
<dbReference type="AlphaFoldDB" id="A0A7M5V0P3"/>
<feature type="compositionally biased region" description="Low complexity" evidence="2">
    <location>
        <begin position="52"/>
        <end position="62"/>
    </location>
</feature>
<dbReference type="Proteomes" id="UP000594262">
    <property type="component" value="Unplaced"/>
</dbReference>
<keyword evidence="4" id="KW-1185">Reference proteome</keyword>